<comment type="subcellular location">
    <subcellularLocation>
        <location evidence="1">Endomembrane system</location>
    </subcellularLocation>
</comment>
<evidence type="ECO:0000313" key="9">
    <source>
        <dbReference type="Proteomes" id="UP000019132"/>
    </source>
</evidence>
<dbReference type="InterPro" id="IPR008979">
    <property type="entry name" value="Galactose-bd-like_sf"/>
</dbReference>
<feature type="compositionally biased region" description="Polar residues" evidence="5">
    <location>
        <begin position="13"/>
        <end position="22"/>
    </location>
</feature>
<feature type="transmembrane region" description="Helical" evidence="6">
    <location>
        <begin position="530"/>
        <end position="552"/>
    </location>
</feature>
<evidence type="ECO:0000256" key="1">
    <source>
        <dbReference type="ARBA" id="ARBA00004308"/>
    </source>
</evidence>
<keyword evidence="4 6" id="KW-0472">Membrane</keyword>
<dbReference type="InterPro" id="IPR012919">
    <property type="entry name" value="SUN_dom"/>
</dbReference>
<feature type="compositionally biased region" description="Basic residues" evidence="5">
    <location>
        <begin position="638"/>
        <end position="648"/>
    </location>
</feature>
<dbReference type="SUPFAM" id="SSF49785">
    <property type="entry name" value="Galactose-binding domain-like"/>
    <property type="match status" value="1"/>
</dbReference>
<keyword evidence="3 6" id="KW-1133">Transmembrane helix</keyword>
<dbReference type="InParanoid" id="K3WP69"/>
<dbReference type="Proteomes" id="UP000019132">
    <property type="component" value="Unassembled WGS sequence"/>
</dbReference>
<sequence length="663" mass="72489">PVKDAPAEKTVNVDGTISSTGAPRNALDAAAKSANGAAKPVQVTESQADEGRGGVSIRGDYIEDDFESIDLPSSLFEIEDKDSGGRRQNYALLDAGATILDSSPETKSPTNLLVPDKDRYMLIPCEKTRKWVVVSLSEDVHADAIAIANYEKFSSPVKDFIVLGSVNYPTDTWFVLGNFTAAYTNGEQVFHLDSQYHVRYIKLRFFSHYGSEYYCTLSQLKVFGRTFTQVISQLEKSIDAETVLESAALPLPLAPAQALPDTLTVDSSSSTPASTADASSTPPGNDPIETGFCQIEERLVDATAMYDESQRLQYHLNHDMCRLDQFDDHASILAEADAVLAGLDRHAASSERKEQGEEAAGRGSANESPRPGTNGSSLGTAGADGEGAKTNKTATATTASVSPPLPVASVNSGAPPQGLGRLESIFVRITKKIQALELNQSVFGRQMEEFQQQQRAATRDLQMKQDALTEQLNDIRTLLTDLKGTVTKELSGKDSTLNQYGRILEEVQRENIALWNEMLVVREVITTMKAGILCALVLSAFIITFYLLRLLFRCVAACKERADHREWFWRMENQASSAQDENAKQTRVAASGASTPSSDVGGAGSLRVNRRQQFGSSWDDSAIERKTLMSDMVDGPQKYRRHRTKKSRTSSLTYGPTIQRIVK</sequence>
<feature type="compositionally biased region" description="Low complexity" evidence="5">
    <location>
        <begin position="26"/>
        <end position="38"/>
    </location>
</feature>
<dbReference type="AlphaFoldDB" id="K3WP69"/>
<reference evidence="9" key="2">
    <citation type="submission" date="2010-04" db="EMBL/GenBank/DDBJ databases">
        <authorList>
            <person name="Buell R."/>
            <person name="Hamilton J."/>
            <person name="Hostetler J."/>
        </authorList>
    </citation>
    <scope>NUCLEOTIDE SEQUENCE [LARGE SCALE GENOMIC DNA]</scope>
    <source>
        <strain evidence="9">DAOM:BR144</strain>
    </source>
</reference>
<feature type="domain" description="SUN" evidence="7">
    <location>
        <begin position="66"/>
        <end position="227"/>
    </location>
</feature>
<organism evidence="8 9">
    <name type="scientific">Globisporangium ultimum (strain ATCC 200006 / CBS 805.95 / DAOM BR144)</name>
    <name type="common">Pythium ultimum</name>
    <dbReference type="NCBI Taxonomy" id="431595"/>
    <lineage>
        <taxon>Eukaryota</taxon>
        <taxon>Sar</taxon>
        <taxon>Stramenopiles</taxon>
        <taxon>Oomycota</taxon>
        <taxon>Peronosporomycetes</taxon>
        <taxon>Pythiales</taxon>
        <taxon>Pythiaceae</taxon>
        <taxon>Globisporangium</taxon>
    </lineage>
</organism>
<feature type="compositionally biased region" description="Low complexity" evidence="5">
    <location>
        <begin position="262"/>
        <end position="283"/>
    </location>
</feature>
<feature type="region of interest" description="Disordered" evidence="5">
    <location>
        <begin position="345"/>
        <end position="413"/>
    </location>
</feature>
<dbReference type="GO" id="GO:0016020">
    <property type="term" value="C:membrane"/>
    <property type="evidence" value="ECO:0007669"/>
    <property type="project" value="InterPro"/>
</dbReference>
<name>K3WP69_GLOUD</name>
<dbReference type="Gene3D" id="2.60.120.260">
    <property type="entry name" value="Galactose-binding domain-like"/>
    <property type="match status" value="1"/>
</dbReference>
<dbReference type="VEuPathDB" id="FungiDB:PYU1_G006747"/>
<dbReference type="GO" id="GO:0005737">
    <property type="term" value="C:cytoplasm"/>
    <property type="evidence" value="ECO:0007669"/>
    <property type="project" value="TreeGrafter"/>
</dbReference>
<dbReference type="InterPro" id="IPR045120">
    <property type="entry name" value="Suco/Slp1-like"/>
</dbReference>
<dbReference type="PANTHER" id="PTHR12953:SF0">
    <property type="entry name" value="SUN DOMAIN-CONTAINING OSSIFICATION FACTOR"/>
    <property type="match status" value="1"/>
</dbReference>
<evidence type="ECO:0000256" key="6">
    <source>
        <dbReference type="SAM" id="Phobius"/>
    </source>
</evidence>
<evidence type="ECO:0000256" key="4">
    <source>
        <dbReference type="ARBA" id="ARBA00023136"/>
    </source>
</evidence>
<evidence type="ECO:0000256" key="2">
    <source>
        <dbReference type="ARBA" id="ARBA00022692"/>
    </source>
</evidence>
<dbReference type="PROSITE" id="PS51469">
    <property type="entry name" value="SUN"/>
    <property type="match status" value="1"/>
</dbReference>
<dbReference type="HOGENOM" id="CLU_024106_0_0_1"/>
<reference evidence="8" key="3">
    <citation type="submission" date="2015-02" db="UniProtKB">
        <authorList>
            <consortium name="EnsemblProtists"/>
        </authorList>
    </citation>
    <scope>IDENTIFICATION</scope>
    <source>
        <strain evidence="8">DAOM BR144</strain>
    </source>
</reference>
<dbReference type="EnsemblProtists" id="PYU1_T006761">
    <property type="protein sequence ID" value="PYU1_T006761"/>
    <property type="gene ID" value="PYU1_G006747"/>
</dbReference>
<reference evidence="9" key="1">
    <citation type="journal article" date="2010" name="Genome Biol.">
        <title>Genome sequence of the necrotrophic plant pathogen Pythium ultimum reveals original pathogenicity mechanisms and effector repertoire.</title>
        <authorList>
            <person name="Levesque C.A."/>
            <person name="Brouwer H."/>
            <person name="Cano L."/>
            <person name="Hamilton J.P."/>
            <person name="Holt C."/>
            <person name="Huitema E."/>
            <person name="Raffaele S."/>
            <person name="Robideau G.P."/>
            <person name="Thines M."/>
            <person name="Win J."/>
            <person name="Zerillo M.M."/>
            <person name="Beakes G.W."/>
            <person name="Boore J.L."/>
            <person name="Busam D."/>
            <person name="Dumas B."/>
            <person name="Ferriera S."/>
            <person name="Fuerstenberg S.I."/>
            <person name="Gachon C.M."/>
            <person name="Gaulin E."/>
            <person name="Govers F."/>
            <person name="Grenville-Briggs L."/>
            <person name="Horner N."/>
            <person name="Hostetler J."/>
            <person name="Jiang R.H."/>
            <person name="Johnson J."/>
            <person name="Krajaejun T."/>
            <person name="Lin H."/>
            <person name="Meijer H.J."/>
            <person name="Moore B."/>
            <person name="Morris P."/>
            <person name="Phuntmart V."/>
            <person name="Puiu D."/>
            <person name="Shetty J."/>
            <person name="Stajich J.E."/>
            <person name="Tripathy S."/>
            <person name="Wawra S."/>
            <person name="van West P."/>
            <person name="Whitty B.R."/>
            <person name="Coutinho P.M."/>
            <person name="Henrissat B."/>
            <person name="Martin F."/>
            <person name="Thomas P.D."/>
            <person name="Tyler B.M."/>
            <person name="De Vries R.P."/>
            <person name="Kamoun S."/>
            <person name="Yandell M."/>
            <person name="Tisserat N."/>
            <person name="Buell C.R."/>
        </authorList>
    </citation>
    <scope>NUCLEOTIDE SEQUENCE</scope>
    <source>
        <strain evidence="9">DAOM:BR144</strain>
    </source>
</reference>
<dbReference type="EMBL" id="GL376635">
    <property type="status" value="NOT_ANNOTATED_CDS"/>
    <property type="molecule type" value="Genomic_DNA"/>
</dbReference>
<evidence type="ECO:0000256" key="5">
    <source>
        <dbReference type="SAM" id="MobiDB-lite"/>
    </source>
</evidence>
<feature type="region of interest" description="Disordered" evidence="5">
    <location>
        <begin position="636"/>
        <end position="656"/>
    </location>
</feature>
<dbReference type="STRING" id="431595.K3WP69"/>
<accession>K3WP69</accession>
<feature type="region of interest" description="Disordered" evidence="5">
    <location>
        <begin position="579"/>
        <end position="604"/>
    </location>
</feature>
<evidence type="ECO:0000259" key="7">
    <source>
        <dbReference type="PROSITE" id="PS51469"/>
    </source>
</evidence>
<feature type="compositionally biased region" description="Polar residues" evidence="5">
    <location>
        <begin position="365"/>
        <end position="379"/>
    </location>
</feature>
<evidence type="ECO:0000313" key="8">
    <source>
        <dbReference type="EnsemblProtists" id="PYU1_T006761"/>
    </source>
</evidence>
<dbReference type="GO" id="GO:0012505">
    <property type="term" value="C:endomembrane system"/>
    <property type="evidence" value="ECO:0007669"/>
    <property type="project" value="UniProtKB-SubCell"/>
</dbReference>
<dbReference type="PANTHER" id="PTHR12953">
    <property type="entry name" value="MEMBRANE PROTEIN CH1 RELATED"/>
    <property type="match status" value="1"/>
</dbReference>
<feature type="compositionally biased region" description="Basic and acidic residues" evidence="5">
    <location>
        <begin position="345"/>
        <end position="360"/>
    </location>
</feature>
<dbReference type="Pfam" id="PF07738">
    <property type="entry name" value="Sad1_UNC"/>
    <property type="match status" value="1"/>
</dbReference>
<keyword evidence="2 6" id="KW-0812">Transmembrane</keyword>
<dbReference type="eggNOG" id="KOG1396">
    <property type="taxonomic scope" value="Eukaryota"/>
</dbReference>
<protein>
    <recommendedName>
        <fullName evidence="7">SUN domain-containing protein</fullName>
    </recommendedName>
</protein>
<proteinExistence type="predicted"/>
<dbReference type="GO" id="GO:0034975">
    <property type="term" value="P:protein folding in endoplasmic reticulum"/>
    <property type="evidence" value="ECO:0007669"/>
    <property type="project" value="TreeGrafter"/>
</dbReference>
<feature type="region of interest" description="Disordered" evidence="5">
    <location>
        <begin position="1"/>
        <end position="54"/>
    </location>
</feature>
<feature type="region of interest" description="Disordered" evidence="5">
    <location>
        <begin position="262"/>
        <end position="290"/>
    </location>
</feature>
<evidence type="ECO:0000256" key="3">
    <source>
        <dbReference type="ARBA" id="ARBA00022989"/>
    </source>
</evidence>
<keyword evidence="9" id="KW-1185">Reference proteome</keyword>
<feature type="compositionally biased region" description="Low complexity" evidence="5">
    <location>
        <begin position="388"/>
        <end position="399"/>
    </location>
</feature>